<reference evidence="2" key="1">
    <citation type="submission" date="2022-02" db="EMBL/GenBank/DDBJ databases">
        <authorList>
            <person name="Henning P.M."/>
            <person name="McCubbin A.G."/>
            <person name="Shore J.S."/>
        </authorList>
    </citation>
    <scope>NUCLEOTIDE SEQUENCE</scope>
    <source>
        <strain evidence="2">F60SS</strain>
        <tissue evidence="2">Leaves</tissue>
    </source>
</reference>
<dbReference type="InterPro" id="IPR036242">
    <property type="entry name" value="Agglutinin_dom_sf"/>
</dbReference>
<organism evidence="2 3">
    <name type="scientific">Turnera subulata</name>
    <dbReference type="NCBI Taxonomy" id="218843"/>
    <lineage>
        <taxon>Eukaryota</taxon>
        <taxon>Viridiplantae</taxon>
        <taxon>Streptophyta</taxon>
        <taxon>Embryophyta</taxon>
        <taxon>Tracheophyta</taxon>
        <taxon>Spermatophyta</taxon>
        <taxon>Magnoliopsida</taxon>
        <taxon>eudicotyledons</taxon>
        <taxon>Gunneridae</taxon>
        <taxon>Pentapetalae</taxon>
        <taxon>rosids</taxon>
        <taxon>fabids</taxon>
        <taxon>Malpighiales</taxon>
        <taxon>Passifloraceae</taxon>
        <taxon>Turnera</taxon>
    </lineage>
</organism>
<dbReference type="PANTHER" id="PTHR39244">
    <property type="entry name" value="NATTERIN-4"/>
    <property type="match status" value="1"/>
</dbReference>
<keyword evidence="3" id="KW-1185">Reference proteome</keyword>
<dbReference type="InterPro" id="IPR008998">
    <property type="entry name" value="Agglutinin"/>
</dbReference>
<reference evidence="2" key="2">
    <citation type="journal article" date="2023" name="Plants (Basel)">
        <title>Annotation of the Turnera subulata (Passifloraceae) Draft Genome Reveals the S-Locus Evolved after the Divergence of Turneroideae from Passifloroideae in a Stepwise Manner.</title>
        <authorList>
            <person name="Henning P.M."/>
            <person name="Roalson E.H."/>
            <person name="Mir W."/>
            <person name="McCubbin A.G."/>
            <person name="Shore J.S."/>
        </authorList>
    </citation>
    <scope>NUCLEOTIDE SEQUENCE</scope>
    <source>
        <strain evidence="2">F60SS</strain>
    </source>
</reference>
<dbReference type="AlphaFoldDB" id="A0A9Q0GN38"/>
<dbReference type="Pfam" id="PF07468">
    <property type="entry name" value="Agglutinin"/>
    <property type="match status" value="2"/>
</dbReference>
<dbReference type="SMART" id="SM00791">
    <property type="entry name" value="Agglutinin"/>
    <property type="match status" value="1"/>
</dbReference>
<evidence type="ECO:0000313" key="3">
    <source>
        <dbReference type="Proteomes" id="UP001141552"/>
    </source>
</evidence>
<dbReference type="SUPFAM" id="SSF50382">
    <property type="entry name" value="Agglutinin"/>
    <property type="match status" value="2"/>
</dbReference>
<proteinExistence type="predicted"/>
<evidence type="ECO:0000259" key="1">
    <source>
        <dbReference type="SMART" id="SM00791"/>
    </source>
</evidence>
<sequence>MQTEPLHEHLKFSGAQAASSLSKFQVETSAKPGLVHIKCCYNNKYWSRKAVDSDFIIAGASSKQEDPCSWSCTLFQPMPADDQGQSFRFLHLQSKLLLSPSAEAPFMDCLFTDNAAGQAGVPLTNDSIFIVINWDSLVILPKHVAFRGDNRHYLRACMISKESYLQFSGANASHEAVANEIVPIGDGSVRIKSIQSNKFWMSNPKNGFWKPSCWIRADADSDTTSSNQVFQPRRVANCANYITLLNLGSNSLCKRLTSNGKKDCLAAANPSNYQEQHSSARMMVEENVASTKIYNVFYKYQDAKIHREETNRQECQLAHNGKQGSTDTMCFKFIRGEKITSAWKSTVSRKEGQSIRITAGIPIPIPVPFSVGFQFDTSREYNNAYEWGKTEEVSKGVESSYTVEVPENKKVKVYATEKVVWLDVPYSYTEDVTLSDGKVLTYQMDDGVYSSKCSYHYEFKSVIEE</sequence>
<dbReference type="EMBL" id="JAKUCV010000101">
    <property type="protein sequence ID" value="KAJ4851256.1"/>
    <property type="molecule type" value="Genomic_DNA"/>
</dbReference>
<dbReference type="Gene3D" id="2.170.15.10">
    <property type="entry name" value="Proaerolysin, chain A, domain 3"/>
    <property type="match status" value="1"/>
</dbReference>
<evidence type="ECO:0000313" key="2">
    <source>
        <dbReference type="EMBL" id="KAJ4851256.1"/>
    </source>
</evidence>
<feature type="domain" description="Agglutinin" evidence="1">
    <location>
        <begin position="138"/>
        <end position="286"/>
    </location>
</feature>
<name>A0A9Q0GN38_9ROSI</name>
<dbReference type="OrthoDB" id="4948898at2759"/>
<dbReference type="PANTHER" id="PTHR39244:SF5">
    <property type="entry name" value="NATTERIN-3-LIKE"/>
    <property type="match status" value="1"/>
</dbReference>
<dbReference type="SUPFAM" id="SSF56973">
    <property type="entry name" value="Aerolisin/ETX pore-forming domain"/>
    <property type="match status" value="1"/>
</dbReference>
<dbReference type="Proteomes" id="UP001141552">
    <property type="component" value="Unassembled WGS sequence"/>
</dbReference>
<dbReference type="InterPro" id="IPR053237">
    <property type="entry name" value="Natterin_C"/>
</dbReference>
<gene>
    <name evidence="2" type="ORF">Tsubulata_043570</name>
</gene>
<dbReference type="Gene3D" id="2.80.10.50">
    <property type="match status" value="2"/>
</dbReference>
<comment type="caution">
    <text evidence="2">The sequence shown here is derived from an EMBL/GenBank/DDBJ whole genome shotgun (WGS) entry which is preliminary data.</text>
</comment>
<accession>A0A9Q0GN38</accession>
<protein>
    <recommendedName>
        <fullName evidence="1">Agglutinin domain-containing protein</fullName>
    </recommendedName>
</protein>